<keyword evidence="2" id="KW-1185">Reference proteome</keyword>
<dbReference type="AlphaFoldDB" id="E8U9D0"/>
<proteinExistence type="predicted"/>
<evidence type="ECO:0000313" key="2">
    <source>
        <dbReference type="Proteomes" id="UP000008635"/>
    </source>
</evidence>
<dbReference type="RefSeq" id="WP_013557174.1">
    <property type="nucleotide sequence ID" value="NC_014958.1"/>
</dbReference>
<reference evidence="1 2" key="1">
    <citation type="journal article" date="2011" name="Stand. Genomic Sci.">
        <title>Complete genome sequence of Deinococcus maricopensis type strain (LB-34).</title>
        <authorList>
            <person name="Pukall R."/>
            <person name="Zeytun A."/>
            <person name="Lucas S."/>
            <person name="Lapidus A."/>
            <person name="Hammon N."/>
            <person name="Deshpande S."/>
            <person name="Nolan M."/>
            <person name="Cheng J.F."/>
            <person name="Pitluck S."/>
            <person name="Liolios K."/>
            <person name="Pagani I."/>
            <person name="Mikhailova N."/>
            <person name="Ivanova N."/>
            <person name="Mavromatis K."/>
            <person name="Pati A."/>
            <person name="Tapia R."/>
            <person name="Han C."/>
            <person name="Goodwin L."/>
            <person name="Chen A."/>
            <person name="Palaniappan K."/>
            <person name="Land M."/>
            <person name="Hauser L."/>
            <person name="Chang Y.J."/>
            <person name="Jeffries C.D."/>
            <person name="Brambilla E.M."/>
            <person name="Rohde M."/>
            <person name="Goker M."/>
            <person name="Detter J.C."/>
            <person name="Woyke T."/>
            <person name="Bristow J."/>
            <person name="Eisen J.A."/>
            <person name="Markowitz V."/>
            <person name="Hugenholtz P."/>
            <person name="Kyrpides N.C."/>
            <person name="Klenk H.P."/>
        </authorList>
    </citation>
    <scope>NUCLEOTIDE SEQUENCE [LARGE SCALE GENOMIC DNA]</scope>
    <source>
        <strain evidence="2">DSM 21211 / LMG 22137 / NRRL B-23946 / LB-34</strain>
    </source>
</reference>
<dbReference type="OrthoDB" id="72084at2"/>
<dbReference type="Proteomes" id="UP000008635">
    <property type="component" value="Chromosome"/>
</dbReference>
<dbReference type="EMBL" id="CP002454">
    <property type="protein sequence ID" value="ADV67669.1"/>
    <property type="molecule type" value="Genomic_DNA"/>
</dbReference>
<evidence type="ECO:0000313" key="1">
    <source>
        <dbReference type="EMBL" id="ADV67669.1"/>
    </source>
</evidence>
<name>E8U9D0_DEIML</name>
<dbReference type="HOGENOM" id="CLU_184324_0_0_0"/>
<protein>
    <submittedName>
        <fullName evidence="1">Uncharacterized protein</fullName>
    </submittedName>
</protein>
<dbReference type="KEGG" id="dmr:Deima_2025"/>
<sequence>MTPPDPRVPDLMRREVYWIARVMREQGSRFYAALADALDAADATNRRTLYATWTDAFWDFAQRADALAAREEPE</sequence>
<organism evidence="1 2">
    <name type="scientific">Deinococcus maricopensis (strain DSM 21211 / LMG 22137 / NRRL B-23946 / LB-34)</name>
    <dbReference type="NCBI Taxonomy" id="709986"/>
    <lineage>
        <taxon>Bacteria</taxon>
        <taxon>Thermotogati</taxon>
        <taxon>Deinococcota</taxon>
        <taxon>Deinococci</taxon>
        <taxon>Deinococcales</taxon>
        <taxon>Deinococcaceae</taxon>
        <taxon>Deinococcus</taxon>
    </lineage>
</organism>
<gene>
    <name evidence="1" type="ordered locus">Deima_2025</name>
</gene>
<reference evidence="2" key="2">
    <citation type="submission" date="2011-01" db="EMBL/GenBank/DDBJ databases">
        <title>The complete genome of Deinococcus maricopensis DSM 21211.</title>
        <authorList>
            <consortium name="US DOE Joint Genome Institute (JGI-PGF)"/>
            <person name="Lucas S."/>
            <person name="Copeland A."/>
            <person name="Lapidus A."/>
            <person name="Goodwin L."/>
            <person name="Pitluck S."/>
            <person name="Kyrpides N."/>
            <person name="Mavromatis K."/>
            <person name="Pagani I."/>
            <person name="Ivanova N."/>
            <person name="Ovchinnikova G."/>
            <person name="Zeytun A."/>
            <person name="Detter J.C."/>
            <person name="Han C."/>
            <person name="Land M."/>
            <person name="Hauser L."/>
            <person name="Markowitz V."/>
            <person name="Cheng J.-F."/>
            <person name="Hugenholtz P."/>
            <person name="Woyke T."/>
            <person name="Wu D."/>
            <person name="Pukall R."/>
            <person name="Gehrich-Schroeter G."/>
            <person name="Brambilla E."/>
            <person name="Klenk H.-P."/>
            <person name="Eisen J.A."/>
        </authorList>
    </citation>
    <scope>NUCLEOTIDE SEQUENCE [LARGE SCALE GENOMIC DNA]</scope>
    <source>
        <strain evidence="2">DSM 21211 / LMG 22137 / NRRL B-23946 / LB-34</strain>
    </source>
</reference>
<accession>E8U9D0</accession>
<dbReference type="STRING" id="709986.Deima_2025"/>